<keyword evidence="2" id="KW-0805">Transcription regulation</keyword>
<keyword evidence="4" id="KW-0804">Transcription</keyword>
<dbReference type="Pfam" id="PF08281">
    <property type="entry name" value="Sigma70_r4_2"/>
    <property type="match status" value="1"/>
</dbReference>
<evidence type="ECO:0000256" key="3">
    <source>
        <dbReference type="ARBA" id="ARBA00023082"/>
    </source>
</evidence>
<name>A0A1H1RJW0_9PSED</name>
<dbReference type="EMBL" id="LT629777">
    <property type="protein sequence ID" value="SDS36077.1"/>
    <property type="molecule type" value="Genomic_DNA"/>
</dbReference>
<proteinExistence type="inferred from homology"/>
<accession>A0A1H1RJW0</accession>
<dbReference type="FunFam" id="1.10.1740.10:FF:000009">
    <property type="entry name" value="RNA polymerase sigma factor"/>
    <property type="match status" value="1"/>
</dbReference>
<evidence type="ECO:0000256" key="1">
    <source>
        <dbReference type="ARBA" id="ARBA00010641"/>
    </source>
</evidence>
<dbReference type="Proteomes" id="UP000182272">
    <property type="component" value="Chromosome I"/>
</dbReference>
<dbReference type="OrthoDB" id="9797134at2"/>
<evidence type="ECO:0000313" key="9">
    <source>
        <dbReference type="Proteomes" id="UP000182272"/>
    </source>
</evidence>
<feature type="domain" description="RNA polymerase sigma factor 70 region 4 type 2" evidence="6">
    <location>
        <begin position="107"/>
        <end position="159"/>
    </location>
</feature>
<evidence type="ECO:0000259" key="6">
    <source>
        <dbReference type="Pfam" id="PF08281"/>
    </source>
</evidence>
<dbReference type="PANTHER" id="PTHR43133:SF63">
    <property type="entry name" value="RNA POLYMERASE SIGMA FACTOR FECI-RELATED"/>
    <property type="match status" value="1"/>
</dbReference>
<evidence type="ECO:0000259" key="5">
    <source>
        <dbReference type="Pfam" id="PF04542"/>
    </source>
</evidence>
<dbReference type="InterPro" id="IPR013325">
    <property type="entry name" value="RNA_pol_sigma_r2"/>
</dbReference>
<evidence type="ECO:0000256" key="2">
    <source>
        <dbReference type="ARBA" id="ARBA00023015"/>
    </source>
</evidence>
<reference evidence="10" key="1">
    <citation type="submission" date="2016-10" db="EMBL/GenBank/DDBJ databases">
        <authorList>
            <person name="Varghese N."/>
            <person name="Submissions S."/>
        </authorList>
    </citation>
    <scope>NUCLEOTIDE SEQUENCE [LARGE SCALE GENOMIC DNA]</scope>
    <source>
        <strain evidence="10">ATCC 23835</strain>
    </source>
</reference>
<comment type="similarity">
    <text evidence="1">Belongs to the sigma-70 factor family. ECF subfamily.</text>
</comment>
<dbReference type="GO" id="GO:0006352">
    <property type="term" value="P:DNA-templated transcription initiation"/>
    <property type="evidence" value="ECO:0007669"/>
    <property type="project" value="InterPro"/>
</dbReference>
<dbReference type="PANTHER" id="PTHR43133">
    <property type="entry name" value="RNA POLYMERASE ECF-TYPE SIGMA FACTO"/>
    <property type="match status" value="1"/>
</dbReference>
<dbReference type="Pfam" id="PF04542">
    <property type="entry name" value="Sigma70_r2"/>
    <property type="match status" value="1"/>
</dbReference>
<organism evidence="7 10">
    <name type="scientific">Pseudomonas asplenii</name>
    <dbReference type="NCBI Taxonomy" id="53407"/>
    <lineage>
        <taxon>Bacteria</taxon>
        <taxon>Pseudomonadati</taxon>
        <taxon>Pseudomonadota</taxon>
        <taxon>Gammaproteobacteria</taxon>
        <taxon>Pseudomonadales</taxon>
        <taxon>Pseudomonadaceae</taxon>
        <taxon>Pseudomonas</taxon>
    </lineage>
</organism>
<evidence type="ECO:0000313" key="8">
    <source>
        <dbReference type="EMBL" id="SEH91133.1"/>
    </source>
</evidence>
<dbReference type="AlphaFoldDB" id="A0A1H1RJW0"/>
<dbReference type="SUPFAM" id="SSF88946">
    <property type="entry name" value="Sigma2 domain of RNA polymerase sigma factors"/>
    <property type="match status" value="1"/>
</dbReference>
<dbReference type="Gene3D" id="1.10.1740.10">
    <property type="match status" value="1"/>
</dbReference>
<dbReference type="InterPro" id="IPR036388">
    <property type="entry name" value="WH-like_DNA-bd_sf"/>
</dbReference>
<dbReference type="NCBIfam" id="NF009180">
    <property type="entry name" value="PRK12528.1"/>
    <property type="match status" value="1"/>
</dbReference>
<evidence type="ECO:0000313" key="10">
    <source>
        <dbReference type="Proteomes" id="UP000199524"/>
    </source>
</evidence>
<dbReference type="NCBIfam" id="TIGR02937">
    <property type="entry name" value="sigma70-ECF"/>
    <property type="match status" value="1"/>
</dbReference>
<reference evidence="7 9" key="2">
    <citation type="submission" date="2016-10" db="EMBL/GenBank/DDBJ databases">
        <authorList>
            <person name="de Groot N.N."/>
        </authorList>
    </citation>
    <scope>NUCLEOTIDE SEQUENCE [LARGE SCALE GENOMIC DNA]</scope>
    <source>
        <strain evidence="7">ATCC 23835</strain>
        <strain evidence="8 9">LMG 2158</strain>
    </source>
</reference>
<feature type="domain" description="RNA polymerase sigma-70 region 2" evidence="5">
    <location>
        <begin position="11"/>
        <end position="75"/>
    </location>
</feature>
<dbReference type="InterPro" id="IPR014284">
    <property type="entry name" value="RNA_pol_sigma-70_dom"/>
</dbReference>
<dbReference type="GO" id="GO:0016987">
    <property type="term" value="F:sigma factor activity"/>
    <property type="evidence" value="ECO:0007669"/>
    <property type="project" value="UniProtKB-KW"/>
</dbReference>
<keyword evidence="10" id="KW-1185">Reference proteome</keyword>
<dbReference type="GeneID" id="300206358"/>
<dbReference type="Gene3D" id="1.10.10.10">
    <property type="entry name" value="Winged helix-like DNA-binding domain superfamily/Winged helix DNA-binding domain"/>
    <property type="match status" value="1"/>
</dbReference>
<keyword evidence="3" id="KW-0731">Sigma factor</keyword>
<dbReference type="RefSeq" id="WP_010447430.1">
    <property type="nucleotide sequence ID" value="NZ_CP087202.1"/>
</dbReference>
<dbReference type="EMBL" id="LT629972">
    <property type="protein sequence ID" value="SEH91133.1"/>
    <property type="molecule type" value="Genomic_DNA"/>
</dbReference>
<evidence type="ECO:0000313" key="7">
    <source>
        <dbReference type="EMBL" id="SDS36077.1"/>
    </source>
</evidence>
<accession>A0A1H6LX83</accession>
<evidence type="ECO:0000256" key="4">
    <source>
        <dbReference type="ARBA" id="ARBA00023163"/>
    </source>
</evidence>
<dbReference type="GO" id="GO:0003677">
    <property type="term" value="F:DNA binding"/>
    <property type="evidence" value="ECO:0007669"/>
    <property type="project" value="InterPro"/>
</dbReference>
<dbReference type="InterPro" id="IPR007627">
    <property type="entry name" value="RNA_pol_sigma70_r2"/>
</dbReference>
<dbReference type="SUPFAM" id="SSF88659">
    <property type="entry name" value="Sigma3 and sigma4 domains of RNA polymerase sigma factors"/>
    <property type="match status" value="1"/>
</dbReference>
<gene>
    <name evidence="8" type="ORF">SAMN05216581_0479</name>
    <name evidence="7" type="ORF">SAMN05216598_1342</name>
</gene>
<dbReference type="InterPro" id="IPR013249">
    <property type="entry name" value="RNA_pol_sigma70_r4_t2"/>
</dbReference>
<dbReference type="InterPro" id="IPR013324">
    <property type="entry name" value="RNA_pol_sigma_r3/r4-like"/>
</dbReference>
<protein>
    <submittedName>
        <fullName evidence="7">RNA polymerase sigma-70 factor, ECF subfamily</fullName>
    </submittedName>
</protein>
<dbReference type="InterPro" id="IPR039425">
    <property type="entry name" value="RNA_pol_sigma-70-like"/>
</dbReference>
<sequence>MSSPDTALHILYSNHHGWLHGWLRVRLGNAADAADLAQDTFVRLLQRTERLELKAPRAFLRTVARGLVIDHWRREEIERAYRDTLALLPEAEAPSEESRALILELLENIARLLEGLKPKVRKAFLLAQCEGLTHKQIAERMELSLRTVERYVAEALYHCYLLRYEA</sequence>
<dbReference type="Proteomes" id="UP000199524">
    <property type="component" value="Chromosome I"/>
</dbReference>